<feature type="compositionally biased region" description="Low complexity" evidence="1">
    <location>
        <begin position="9"/>
        <end position="21"/>
    </location>
</feature>
<protein>
    <submittedName>
        <fullName evidence="2">Uncharacterized protein</fullName>
    </submittedName>
</protein>
<comment type="caution">
    <text evidence="2">The sequence shown here is derived from an EMBL/GenBank/DDBJ whole genome shotgun (WGS) entry which is preliminary data.</text>
</comment>
<dbReference type="OrthoDB" id="5343483at2759"/>
<evidence type="ECO:0000256" key="1">
    <source>
        <dbReference type="SAM" id="MobiDB-lite"/>
    </source>
</evidence>
<evidence type="ECO:0000313" key="2">
    <source>
        <dbReference type="EMBL" id="KAF4507790.1"/>
    </source>
</evidence>
<dbReference type="EMBL" id="JAAVMX010000005">
    <property type="protein sequence ID" value="KAF4507790.1"/>
    <property type="molecule type" value="Genomic_DNA"/>
</dbReference>
<name>A0A8H4PPF6_9HYPO</name>
<dbReference type="Proteomes" id="UP000557566">
    <property type="component" value="Unassembled WGS sequence"/>
</dbReference>
<keyword evidence="3" id="KW-1185">Reference proteome</keyword>
<reference evidence="2 3" key="1">
    <citation type="journal article" date="2020" name="Genome Biol. Evol.">
        <title>A new high-quality draft genome assembly of the Chinese cordyceps Ophiocordyceps sinensis.</title>
        <authorList>
            <person name="Shu R."/>
            <person name="Zhang J."/>
            <person name="Meng Q."/>
            <person name="Zhang H."/>
            <person name="Zhou G."/>
            <person name="Li M."/>
            <person name="Wu P."/>
            <person name="Zhao Y."/>
            <person name="Chen C."/>
            <person name="Qin Q."/>
        </authorList>
    </citation>
    <scope>NUCLEOTIDE SEQUENCE [LARGE SCALE GENOMIC DNA]</scope>
    <source>
        <strain evidence="2 3">IOZ07</strain>
    </source>
</reference>
<organism evidence="2 3">
    <name type="scientific">Ophiocordyceps sinensis</name>
    <dbReference type="NCBI Taxonomy" id="72228"/>
    <lineage>
        <taxon>Eukaryota</taxon>
        <taxon>Fungi</taxon>
        <taxon>Dikarya</taxon>
        <taxon>Ascomycota</taxon>
        <taxon>Pezizomycotina</taxon>
        <taxon>Sordariomycetes</taxon>
        <taxon>Hypocreomycetidae</taxon>
        <taxon>Hypocreales</taxon>
        <taxon>Ophiocordycipitaceae</taxon>
        <taxon>Ophiocordyceps</taxon>
    </lineage>
</organism>
<proteinExistence type="predicted"/>
<dbReference type="AlphaFoldDB" id="A0A8H4PPF6"/>
<sequence>MYEAAKAFGTRWRSRGNSTRGRGSDRGVYSIATTRPPGPLLQSKGWKSGFSKWGQRELIAHRAVCSRSVDDLPLLKRFEPASNAALNECIAALVNGPGPMQHLLHKAEAQLVQHFQPESLEY</sequence>
<accession>A0A8H4PPF6</accession>
<evidence type="ECO:0000313" key="3">
    <source>
        <dbReference type="Proteomes" id="UP000557566"/>
    </source>
</evidence>
<feature type="region of interest" description="Disordered" evidence="1">
    <location>
        <begin position="1"/>
        <end position="36"/>
    </location>
</feature>
<gene>
    <name evidence="2" type="ORF">G6O67_004253</name>
</gene>